<dbReference type="PANTHER" id="PTHR43132">
    <property type="entry name" value="ARSENICAL RESISTANCE OPERON REPRESSOR ARSR-RELATED"/>
    <property type="match status" value="1"/>
</dbReference>
<reference evidence="6" key="1">
    <citation type="journal article" date="2019" name="Int. J. Syst. Evol. Microbiol.">
        <title>The Global Catalogue of Microorganisms (GCM) 10K type strain sequencing project: providing services to taxonomists for standard genome sequencing and annotation.</title>
        <authorList>
            <consortium name="The Broad Institute Genomics Platform"/>
            <consortium name="The Broad Institute Genome Sequencing Center for Infectious Disease"/>
            <person name="Wu L."/>
            <person name="Ma J."/>
        </authorList>
    </citation>
    <scope>NUCLEOTIDE SEQUENCE [LARGE SCALE GENOMIC DNA]</scope>
    <source>
        <strain evidence="6">JCM 17656</strain>
    </source>
</reference>
<gene>
    <name evidence="5" type="ORF">GCM10022295_50230</name>
</gene>
<organism evidence="5 6">
    <name type="scientific">Streptomyces osmaniensis</name>
    <dbReference type="NCBI Taxonomy" id="593134"/>
    <lineage>
        <taxon>Bacteria</taxon>
        <taxon>Bacillati</taxon>
        <taxon>Actinomycetota</taxon>
        <taxon>Actinomycetes</taxon>
        <taxon>Kitasatosporales</taxon>
        <taxon>Streptomycetaceae</taxon>
        <taxon>Streptomyces</taxon>
    </lineage>
</organism>
<dbReference type="Proteomes" id="UP001500707">
    <property type="component" value="Unassembled WGS sequence"/>
</dbReference>
<name>A0ABP6X889_9ACTN</name>
<dbReference type="InterPro" id="IPR036390">
    <property type="entry name" value="WH_DNA-bd_sf"/>
</dbReference>
<dbReference type="SUPFAM" id="SSF46785">
    <property type="entry name" value="Winged helix' DNA-binding domain"/>
    <property type="match status" value="1"/>
</dbReference>
<keyword evidence="6" id="KW-1185">Reference proteome</keyword>
<feature type="domain" description="HTH arsR-type" evidence="4">
    <location>
        <begin position="254"/>
        <end position="325"/>
    </location>
</feature>
<dbReference type="InterPro" id="IPR036388">
    <property type="entry name" value="WH-like_DNA-bd_sf"/>
</dbReference>
<evidence type="ECO:0000313" key="6">
    <source>
        <dbReference type="Proteomes" id="UP001500707"/>
    </source>
</evidence>
<dbReference type="CDD" id="cd00090">
    <property type="entry name" value="HTH_ARSR"/>
    <property type="match status" value="1"/>
</dbReference>
<dbReference type="EMBL" id="BAABCE010000009">
    <property type="protein sequence ID" value="GAA3561971.1"/>
    <property type="molecule type" value="Genomic_DNA"/>
</dbReference>
<dbReference type="InterPro" id="IPR001845">
    <property type="entry name" value="HTH_ArsR_DNA-bd_dom"/>
</dbReference>
<dbReference type="Gene3D" id="1.10.10.10">
    <property type="entry name" value="Winged helix-like DNA-binding domain superfamily/Winged helix DNA-binding domain"/>
    <property type="match status" value="1"/>
</dbReference>
<dbReference type="PANTHER" id="PTHR43132:SF8">
    <property type="entry name" value="HTH-TYPE TRANSCRIPTIONAL REGULATOR KMTR"/>
    <property type="match status" value="1"/>
</dbReference>
<evidence type="ECO:0000256" key="2">
    <source>
        <dbReference type="ARBA" id="ARBA00023125"/>
    </source>
</evidence>
<comment type="caution">
    <text evidence="5">The sequence shown here is derived from an EMBL/GenBank/DDBJ whole genome shotgun (WGS) entry which is preliminary data.</text>
</comment>
<dbReference type="InterPro" id="IPR051011">
    <property type="entry name" value="Metal_resp_trans_reg"/>
</dbReference>
<protein>
    <submittedName>
        <fullName evidence="5">Winged helix-turn-helix domain-containing protein</fullName>
    </submittedName>
</protein>
<sequence length="328" mass="34058">MQVRSGTLHRVLRIRFGPADLARVTVAAAPDVLLETALSVRHLAAPGSGPAARRGELAAWRRAVKPGLAARAGILARLVPPAGYLPDFLYQPTARDAVTAAELAAQTPTPRLASDLDPLHTVAGASATRELAQGSTAARRKLVEDLTRYHRSSLAPLWPAVLNVAAADRALRSETLLRGGVEALLATLQPGWRWSPPDLLVPFATSHTVELCGRGLHLMPSYFASSAMLIYDPAAPTVLVRPLPVTDTATPPGDVLGALLGRTRAGVLASLATPAGTTALAERAGVSVATASEHATVLRAAGLITTVRDGSRVLHALTPLGEALLAGG</sequence>
<proteinExistence type="predicted"/>
<keyword evidence="1" id="KW-0805">Transcription regulation</keyword>
<dbReference type="SMART" id="SM00418">
    <property type="entry name" value="HTH_ARSR"/>
    <property type="match status" value="1"/>
</dbReference>
<accession>A0ABP6X889</accession>
<evidence type="ECO:0000259" key="4">
    <source>
        <dbReference type="SMART" id="SM00418"/>
    </source>
</evidence>
<dbReference type="InterPro" id="IPR011991">
    <property type="entry name" value="ArsR-like_HTH"/>
</dbReference>
<keyword evidence="3" id="KW-0804">Transcription</keyword>
<evidence type="ECO:0000256" key="1">
    <source>
        <dbReference type="ARBA" id="ARBA00023015"/>
    </source>
</evidence>
<evidence type="ECO:0000256" key="3">
    <source>
        <dbReference type="ARBA" id="ARBA00023163"/>
    </source>
</evidence>
<keyword evidence="2" id="KW-0238">DNA-binding</keyword>
<evidence type="ECO:0000313" key="5">
    <source>
        <dbReference type="EMBL" id="GAA3561971.1"/>
    </source>
</evidence>